<keyword evidence="5" id="KW-1185">Reference proteome</keyword>
<dbReference type="InterPro" id="IPR011990">
    <property type="entry name" value="TPR-like_helical_dom_sf"/>
</dbReference>
<dbReference type="PANTHER" id="PTHR44943">
    <property type="entry name" value="CELLULOSE SYNTHASE OPERON PROTEIN C"/>
    <property type="match status" value="1"/>
</dbReference>
<keyword evidence="1" id="KW-0677">Repeat</keyword>
<dbReference type="Proteomes" id="UP001139006">
    <property type="component" value="Unassembled WGS sequence"/>
</dbReference>
<accession>A0A9X2JLV4</accession>
<dbReference type="InterPro" id="IPR051685">
    <property type="entry name" value="Ycf3/AcsC/BcsC/TPR_MFPF"/>
</dbReference>
<evidence type="ECO:0000313" key="4">
    <source>
        <dbReference type="EMBL" id="MCP0886471.1"/>
    </source>
</evidence>
<sequence length="224" mass="25918">MKKREEQKEKAQTAIKLLIAKIDENPDDVQAYYELGVALTEMKSYSQAEELFKRTLSAFSKTPEKTDILHYGLGNVYYASELYSEAITEFKNVKSKKLRNDAYLMIAQTNYVQENYEIALAFALTAAQQEQDSKNDDALKLVGDCFMNMGNFEQAKQYYDQALKIKPKDVAVLFQRGIIAMIDKDIPNKYFKLVKQIDGKYYKKMQSRLTDAETFVIKKQTKKE</sequence>
<reference evidence="4 5" key="1">
    <citation type="journal article" date="2023" name="Int. J. Syst. Evol. Microbiol.">
        <title>Ligilactobacillus ubinensis sp. nov., a novel species isolated from the wild ferment of a durian fruit (Durio zibethinus).</title>
        <authorList>
            <person name="Heng Y.C."/>
            <person name="Menon N."/>
            <person name="Chen B."/>
            <person name="Loo B.Z.L."/>
            <person name="Wong G.W.J."/>
            <person name="Lim A.C.H."/>
            <person name="Silvaraju S."/>
            <person name="Kittelmann S."/>
        </authorList>
    </citation>
    <scope>NUCLEOTIDE SEQUENCE [LARGE SCALE GENOMIC DNA]</scope>
    <source>
        <strain evidence="4 5">WILCCON 0076</strain>
    </source>
</reference>
<dbReference type="PROSITE" id="PS50005">
    <property type="entry name" value="TPR"/>
    <property type="match status" value="2"/>
</dbReference>
<dbReference type="RefSeq" id="WP_253359621.1">
    <property type="nucleotide sequence ID" value="NZ_JAIULA010000005.1"/>
</dbReference>
<dbReference type="SMART" id="SM00028">
    <property type="entry name" value="TPR"/>
    <property type="match status" value="3"/>
</dbReference>
<organism evidence="4 5">
    <name type="scientific">Ligilactobacillus ubinensis</name>
    <dbReference type="NCBI Taxonomy" id="2876789"/>
    <lineage>
        <taxon>Bacteria</taxon>
        <taxon>Bacillati</taxon>
        <taxon>Bacillota</taxon>
        <taxon>Bacilli</taxon>
        <taxon>Lactobacillales</taxon>
        <taxon>Lactobacillaceae</taxon>
        <taxon>Ligilactobacillus</taxon>
    </lineage>
</organism>
<evidence type="ECO:0000256" key="1">
    <source>
        <dbReference type="ARBA" id="ARBA00022737"/>
    </source>
</evidence>
<dbReference type="PANTHER" id="PTHR44943:SF8">
    <property type="entry name" value="TPR REPEAT-CONTAINING PROTEIN MJ0263"/>
    <property type="match status" value="1"/>
</dbReference>
<proteinExistence type="predicted"/>
<evidence type="ECO:0000256" key="2">
    <source>
        <dbReference type="ARBA" id="ARBA00022803"/>
    </source>
</evidence>
<dbReference type="Pfam" id="PF00515">
    <property type="entry name" value="TPR_1"/>
    <property type="match status" value="1"/>
</dbReference>
<dbReference type="Gene3D" id="1.25.40.10">
    <property type="entry name" value="Tetratricopeptide repeat domain"/>
    <property type="match status" value="2"/>
</dbReference>
<dbReference type="AlphaFoldDB" id="A0A9X2JLV4"/>
<feature type="repeat" description="TPR" evidence="3">
    <location>
        <begin position="29"/>
        <end position="62"/>
    </location>
</feature>
<evidence type="ECO:0000256" key="3">
    <source>
        <dbReference type="PROSITE-ProRule" id="PRU00339"/>
    </source>
</evidence>
<protein>
    <submittedName>
        <fullName evidence="4">Tetratricopeptide repeat protein</fullName>
    </submittedName>
</protein>
<gene>
    <name evidence="4" type="ORF">LB941_03855</name>
</gene>
<comment type="caution">
    <text evidence="4">The sequence shown here is derived from an EMBL/GenBank/DDBJ whole genome shotgun (WGS) entry which is preliminary data.</text>
</comment>
<dbReference type="SUPFAM" id="SSF48452">
    <property type="entry name" value="TPR-like"/>
    <property type="match status" value="1"/>
</dbReference>
<feature type="repeat" description="TPR" evidence="3">
    <location>
        <begin position="136"/>
        <end position="169"/>
    </location>
</feature>
<dbReference type="InterPro" id="IPR019734">
    <property type="entry name" value="TPR_rpt"/>
</dbReference>
<keyword evidence="2 3" id="KW-0802">TPR repeat</keyword>
<evidence type="ECO:0000313" key="5">
    <source>
        <dbReference type="Proteomes" id="UP001139006"/>
    </source>
</evidence>
<dbReference type="Pfam" id="PF14559">
    <property type="entry name" value="TPR_19"/>
    <property type="match status" value="1"/>
</dbReference>
<dbReference type="PROSITE" id="PS50293">
    <property type="entry name" value="TPR_REGION"/>
    <property type="match status" value="1"/>
</dbReference>
<dbReference type="EMBL" id="JAIULA010000005">
    <property type="protein sequence ID" value="MCP0886471.1"/>
    <property type="molecule type" value="Genomic_DNA"/>
</dbReference>
<name>A0A9X2JLV4_9LACO</name>